<feature type="transmembrane region" description="Helical" evidence="5">
    <location>
        <begin position="72"/>
        <end position="93"/>
    </location>
</feature>
<dbReference type="Pfam" id="PF00822">
    <property type="entry name" value="PMP22_Claudin"/>
    <property type="match status" value="1"/>
</dbReference>
<gene>
    <name evidence="6" type="ORF">CVLEPA_LOCUS11705</name>
</gene>
<dbReference type="Gene3D" id="1.20.140.150">
    <property type="match status" value="1"/>
</dbReference>
<keyword evidence="4 5" id="KW-0472">Membrane</keyword>
<feature type="transmembrane region" description="Helical" evidence="5">
    <location>
        <begin position="147"/>
        <end position="167"/>
    </location>
</feature>
<reference evidence="6 7" key="1">
    <citation type="submission" date="2024-02" db="EMBL/GenBank/DDBJ databases">
        <authorList>
            <person name="Daric V."/>
            <person name="Darras S."/>
        </authorList>
    </citation>
    <scope>NUCLEOTIDE SEQUENCE [LARGE SCALE GENOMIC DNA]</scope>
</reference>
<keyword evidence="7" id="KW-1185">Reference proteome</keyword>
<name>A0ABP0FPD7_CLALP</name>
<evidence type="ECO:0000256" key="2">
    <source>
        <dbReference type="ARBA" id="ARBA00022692"/>
    </source>
</evidence>
<proteinExistence type="predicted"/>
<protein>
    <submittedName>
        <fullName evidence="6">Uncharacterized protein</fullName>
    </submittedName>
</protein>
<keyword evidence="2 5" id="KW-0812">Transmembrane</keyword>
<sequence>MNNQAKQSIGYTLKWVGIGLFIASQVNKAWVVLPSLLLQVGIYEQCYTNETGGCSYLSWNPINPIAPFVARVASYVVSVFLTVGIVVGFVNCCKSGKTKRNLLKVEGALDTFAGALALATMIAFTIITSYHTLFNYSNAAWHYGWCFYMYWICGIFFCAAGVMELAAGTMLNMSYTSAQSQWQLHERPQTLPKANENGGYDNIIIASRSMSTAGSPPYSIPRANLNT</sequence>
<keyword evidence="3 5" id="KW-1133">Transmembrane helix</keyword>
<evidence type="ECO:0000313" key="7">
    <source>
        <dbReference type="Proteomes" id="UP001642483"/>
    </source>
</evidence>
<feature type="transmembrane region" description="Helical" evidence="5">
    <location>
        <begin position="12"/>
        <end position="33"/>
    </location>
</feature>
<comment type="subcellular location">
    <subcellularLocation>
        <location evidence="1">Membrane</location>
        <topology evidence="1">Multi-pass membrane protein</topology>
    </subcellularLocation>
</comment>
<feature type="transmembrane region" description="Helical" evidence="5">
    <location>
        <begin position="105"/>
        <end position="127"/>
    </location>
</feature>
<dbReference type="Proteomes" id="UP001642483">
    <property type="component" value="Unassembled WGS sequence"/>
</dbReference>
<evidence type="ECO:0000256" key="4">
    <source>
        <dbReference type="ARBA" id="ARBA00023136"/>
    </source>
</evidence>
<evidence type="ECO:0000256" key="3">
    <source>
        <dbReference type="ARBA" id="ARBA00022989"/>
    </source>
</evidence>
<organism evidence="6 7">
    <name type="scientific">Clavelina lepadiformis</name>
    <name type="common">Light-bulb sea squirt</name>
    <name type="synonym">Ascidia lepadiformis</name>
    <dbReference type="NCBI Taxonomy" id="159417"/>
    <lineage>
        <taxon>Eukaryota</taxon>
        <taxon>Metazoa</taxon>
        <taxon>Chordata</taxon>
        <taxon>Tunicata</taxon>
        <taxon>Ascidiacea</taxon>
        <taxon>Aplousobranchia</taxon>
        <taxon>Clavelinidae</taxon>
        <taxon>Clavelina</taxon>
    </lineage>
</organism>
<evidence type="ECO:0000313" key="6">
    <source>
        <dbReference type="EMBL" id="CAK8681509.1"/>
    </source>
</evidence>
<comment type="caution">
    <text evidence="6">The sequence shown here is derived from an EMBL/GenBank/DDBJ whole genome shotgun (WGS) entry which is preliminary data.</text>
</comment>
<accession>A0ABP0FPD7</accession>
<dbReference type="EMBL" id="CAWYQH010000079">
    <property type="protein sequence ID" value="CAK8681509.1"/>
    <property type="molecule type" value="Genomic_DNA"/>
</dbReference>
<evidence type="ECO:0000256" key="5">
    <source>
        <dbReference type="SAM" id="Phobius"/>
    </source>
</evidence>
<dbReference type="InterPro" id="IPR004031">
    <property type="entry name" value="PMP22/EMP/MP20/Claudin"/>
</dbReference>
<evidence type="ECO:0000256" key="1">
    <source>
        <dbReference type="ARBA" id="ARBA00004141"/>
    </source>
</evidence>